<protein>
    <recommendedName>
        <fullName evidence="9">Protein Wnt</fullName>
    </recommendedName>
</protein>
<evidence type="ECO:0000256" key="1">
    <source>
        <dbReference type="ARBA" id="ARBA00004498"/>
    </source>
</evidence>
<keyword evidence="4" id="KW-0964">Secreted</keyword>
<evidence type="ECO:0000256" key="9">
    <source>
        <dbReference type="RuleBase" id="RU003500"/>
    </source>
</evidence>
<keyword evidence="8" id="KW-0449">Lipoprotein</keyword>
<dbReference type="Pfam" id="PF00110">
    <property type="entry name" value="wnt"/>
    <property type="match status" value="1"/>
</dbReference>
<dbReference type="GO" id="GO:0045165">
    <property type="term" value="P:cell fate commitment"/>
    <property type="evidence" value="ECO:0007669"/>
    <property type="project" value="TreeGrafter"/>
</dbReference>
<dbReference type="GO" id="GO:0060070">
    <property type="term" value="P:canonical Wnt signaling pathway"/>
    <property type="evidence" value="ECO:0007669"/>
    <property type="project" value="TreeGrafter"/>
</dbReference>
<keyword evidence="6 9" id="KW-0879">Wnt signaling pathway</keyword>
<gene>
    <name evidence="11" type="ORF">MGAL_10B085403</name>
</gene>
<evidence type="ECO:0000256" key="5">
    <source>
        <dbReference type="ARBA" id="ARBA00022530"/>
    </source>
</evidence>
<comment type="caution">
    <text evidence="11">The sequence shown here is derived from an EMBL/GenBank/DDBJ whole genome shotgun (WGS) entry which is preliminary data.</text>
</comment>
<comment type="similarity">
    <text evidence="2 9">Belongs to the Wnt family.</text>
</comment>
<dbReference type="InterPro" id="IPR018161">
    <property type="entry name" value="Wnt_CS"/>
</dbReference>
<dbReference type="GO" id="GO:0005109">
    <property type="term" value="F:frizzled binding"/>
    <property type="evidence" value="ECO:0007669"/>
    <property type="project" value="TreeGrafter"/>
</dbReference>
<evidence type="ECO:0000256" key="2">
    <source>
        <dbReference type="ARBA" id="ARBA00005683"/>
    </source>
</evidence>
<dbReference type="GO" id="GO:0005125">
    <property type="term" value="F:cytokine activity"/>
    <property type="evidence" value="ECO:0007669"/>
    <property type="project" value="TreeGrafter"/>
</dbReference>
<dbReference type="GO" id="GO:0005615">
    <property type="term" value="C:extracellular space"/>
    <property type="evidence" value="ECO:0007669"/>
    <property type="project" value="TreeGrafter"/>
</dbReference>
<organism evidence="11 12">
    <name type="scientific">Mytilus galloprovincialis</name>
    <name type="common">Mediterranean mussel</name>
    <dbReference type="NCBI Taxonomy" id="29158"/>
    <lineage>
        <taxon>Eukaryota</taxon>
        <taxon>Metazoa</taxon>
        <taxon>Spiralia</taxon>
        <taxon>Lophotrochozoa</taxon>
        <taxon>Mollusca</taxon>
        <taxon>Bivalvia</taxon>
        <taxon>Autobranchia</taxon>
        <taxon>Pteriomorphia</taxon>
        <taxon>Mytilida</taxon>
        <taxon>Mytiloidea</taxon>
        <taxon>Mytilidae</taxon>
        <taxon>Mytilinae</taxon>
        <taxon>Mytilus</taxon>
    </lineage>
</organism>
<keyword evidence="5" id="KW-0272">Extracellular matrix</keyword>
<dbReference type="Proteomes" id="UP000596742">
    <property type="component" value="Unassembled WGS sequence"/>
</dbReference>
<name>A0A8B6FTD4_MYTGA</name>
<accession>A0A8B6FTD4</accession>
<dbReference type="EMBL" id="UYJE01007388">
    <property type="protein sequence ID" value="VDI54402.1"/>
    <property type="molecule type" value="Genomic_DNA"/>
</dbReference>
<dbReference type="SMART" id="SM00097">
    <property type="entry name" value="WNT1"/>
    <property type="match status" value="1"/>
</dbReference>
<keyword evidence="10" id="KW-0812">Transmembrane</keyword>
<comment type="function">
    <text evidence="9">Ligand for members of the frizzled family of seven transmembrane receptors.</text>
</comment>
<comment type="subcellular location">
    <subcellularLocation>
        <location evidence="1 9">Secreted</location>
        <location evidence="1 9">Extracellular space</location>
        <location evidence="1 9">Extracellular matrix</location>
    </subcellularLocation>
</comment>
<keyword evidence="3 9" id="KW-0217">Developmental protein</keyword>
<dbReference type="PANTHER" id="PTHR12027">
    <property type="entry name" value="WNT RELATED"/>
    <property type="match status" value="1"/>
</dbReference>
<evidence type="ECO:0000256" key="6">
    <source>
        <dbReference type="ARBA" id="ARBA00022687"/>
    </source>
</evidence>
<evidence type="ECO:0000256" key="3">
    <source>
        <dbReference type="ARBA" id="ARBA00022473"/>
    </source>
</evidence>
<dbReference type="AlphaFoldDB" id="A0A8B6FTD4"/>
<dbReference type="GO" id="GO:0030182">
    <property type="term" value="P:neuron differentiation"/>
    <property type="evidence" value="ECO:0007669"/>
    <property type="project" value="TreeGrafter"/>
</dbReference>
<dbReference type="InterPro" id="IPR043158">
    <property type="entry name" value="Wnt_C"/>
</dbReference>
<dbReference type="InterPro" id="IPR005817">
    <property type="entry name" value="Wnt"/>
</dbReference>
<evidence type="ECO:0000313" key="12">
    <source>
        <dbReference type="Proteomes" id="UP000596742"/>
    </source>
</evidence>
<proteinExistence type="inferred from homology"/>
<dbReference type="PANTHER" id="PTHR12027:SF81">
    <property type="entry name" value="WNT INHIBITOR OF DORSAL PROTEIN"/>
    <property type="match status" value="1"/>
</dbReference>
<dbReference type="CDD" id="cd19340">
    <property type="entry name" value="Wnt_Wnt8"/>
    <property type="match status" value="1"/>
</dbReference>
<dbReference type="PROSITE" id="PS00246">
    <property type="entry name" value="WNT1"/>
    <property type="match status" value="1"/>
</dbReference>
<evidence type="ECO:0000256" key="8">
    <source>
        <dbReference type="ARBA" id="ARBA00023288"/>
    </source>
</evidence>
<dbReference type="PRINTS" id="PR01349">
    <property type="entry name" value="WNTPROTEIN"/>
</dbReference>
<keyword evidence="10" id="KW-0472">Membrane</keyword>
<reference evidence="11" key="1">
    <citation type="submission" date="2018-11" db="EMBL/GenBank/DDBJ databases">
        <authorList>
            <person name="Alioto T."/>
            <person name="Alioto T."/>
        </authorList>
    </citation>
    <scope>NUCLEOTIDE SEQUENCE</scope>
</reference>
<evidence type="ECO:0000313" key="11">
    <source>
        <dbReference type="EMBL" id="VDI54402.1"/>
    </source>
</evidence>
<dbReference type="OrthoDB" id="5945655at2759"/>
<feature type="transmembrane region" description="Helical" evidence="10">
    <location>
        <begin position="6"/>
        <end position="22"/>
    </location>
</feature>
<sequence>MIRSYSYSWICLFIVCSFNIYTSKSWSLNEILIAGPKVGLTPTNYTRNPDLFTRHPVEAKILDSVRKGTLKAQEECQHQFKWERWNCPADTAPFDQDFATREAAFVQSINAAGIMHVVTQQCSSGQETFCTCDNSRNGQPGGYNWKWGGCSDNIKFGDELTYKFLKGLTSGKNENAAMQLQNYGAGRQAVGRNTKMVCKCHGLSGDCSIRTCWQQVATFREIGQFLKQRYKKAKFVNYYDGQLRQGNDARTRELAVFSKKQLAFLQKSPNYCKEDNVMNIKGTKGRQCMRSKNKNAMTTSERKSCRTLCKSCGYKVKKVTVDVSNTCNCKFRWCCKVPSCGKKTRLSLQLPKYRKNSTVRQQKSSSNKAIPTLQTGIKRVFSKSPYTVKYSPSPKRGKVKGHSKRTLFSPTKSPFKITYSPSPKKGKTKRALYSQHSPAKLQQQKYDEWQVFNSDIPLIQNIENSDFEMNVGTLPLYTHMSMQPDTTSLDTHLGDSHKCVTSDASTSTEKGKF</sequence>
<keyword evidence="12" id="KW-1185">Reference proteome</keyword>
<keyword evidence="10" id="KW-1133">Transmembrane helix</keyword>
<evidence type="ECO:0000256" key="10">
    <source>
        <dbReference type="SAM" id="Phobius"/>
    </source>
</evidence>
<evidence type="ECO:0000256" key="7">
    <source>
        <dbReference type="ARBA" id="ARBA00023157"/>
    </source>
</evidence>
<keyword evidence="7" id="KW-1015">Disulfide bond</keyword>
<evidence type="ECO:0000256" key="4">
    <source>
        <dbReference type="ARBA" id="ARBA00022525"/>
    </source>
</evidence>
<dbReference type="Gene3D" id="3.30.2460.20">
    <property type="match status" value="1"/>
</dbReference>